<reference evidence="3 4" key="1">
    <citation type="submission" date="2018-12" db="EMBL/GenBank/DDBJ databases">
        <authorList>
            <consortium name="Pathogen Informatics"/>
        </authorList>
    </citation>
    <scope>NUCLEOTIDE SEQUENCE [LARGE SCALE GENOMIC DNA]</scope>
    <source>
        <strain evidence="3 4">NCTC12742</strain>
    </source>
</reference>
<accession>A0A3S5AA79</accession>
<dbReference type="EC" id="5.4.2.1" evidence="3"/>
<dbReference type="Pfam" id="PF00300">
    <property type="entry name" value="His_Phos_1"/>
    <property type="match status" value="1"/>
</dbReference>
<dbReference type="PANTHER" id="PTHR48100:SF9">
    <property type="entry name" value="PHOSPHOGLYCERATE MUTASE 2 PARALOG"/>
    <property type="match status" value="1"/>
</dbReference>
<feature type="binding site" evidence="2">
    <location>
        <position position="61"/>
    </location>
    <ligand>
        <name>substrate</name>
    </ligand>
</feature>
<sequence>MSLEVYLVRHGKTVFNTVGRLQGWSDSPLTQEGRAVAENLGLALAERNITFDAAFSSISPRAVDTAHLILHAAGMRGLEVGTIADLREYCFGGFEGEYVQTVHQAVARHRGLSDADTWLQVFRSAETHLLAESVSELDFLDLAETEAQFVGRLRRGMRELVCRAPGQGRILMVSHGMAITSILKSIDKDSIPYQSVPNASVSRLVFEGEVWRIESVGEMLS</sequence>
<dbReference type="SMART" id="SM00855">
    <property type="entry name" value="PGAM"/>
    <property type="match status" value="1"/>
</dbReference>
<evidence type="ECO:0000256" key="2">
    <source>
        <dbReference type="PIRSR" id="PIRSR613078-2"/>
    </source>
</evidence>
<dbReference type="SUPFAM" id="SSF53254">
    <property type="entry name" value="Phosphoglycerate mutase-like"/>
    <property type="match status" value="1"/>
</dbReference>
<dbReference type="InterPro" id="IPR050275">
    <property type="entry name" value="PGM_Phosphatase"/>
</dbReference>
<dbReference type="GO" id="GO:0005737">
    <property type="term" value="C:cytoplasm"/>
    <property type="evidence" value="ECO:0007669"/>
    <property type="project" value="TreeGrafter"/>
</dbReference>
<proteinExistence type="predicted"/>
<dbReference type="InterPro" id="IPR029033">
    <property type="entry name" value="His_PPase_superfam"/>
</dbReference>
<dbReference type="GO" id="GO:0016791">
    <property type="term" value="F:phosphatase activity"/>
    <property type="evidence" value="ECO:0007669"/>
    <property type="project" value="TreeGrafter"/>
</dbReference>
<evidence type="ECO:0000313" key="3">
    <source>
        <dbReference type="EMBL" id="VEJ51046.1"/>
    </source>
</evidence>
<dbReference type="Proteomes" id="UP000272771">
    <property type="component" value="Chromosome"/>
</dbReference>
<evidence type="ECO:0000313" key="4">
    <source>
        <dbReference type="Proteomes" id="UP000272771"/>
    </source>
</evidence>
<organism evidence="3 4">
    <name type="scientific">Neisseria weaveri</name>
    <dbReference type="NCBI Taxonomy" id="28091"/>
    <lineage>
        <taxon>Bacteria</taxon>
        <taxon>Pseudomonadati</taxon>
        <taxon>Pseudomonadota</taxon>
        <taxon>Betaproteobacteria</taxon>
        <taxon>Neisseriales</taxon>
        <taxon>Neisseriaceae</taxon>
        <taxon>Neisseria</taxon>
    </lineage>
</organism>
<dbReference type="OrthoDB" id="9783269at2"/>
<feature type="active site" description="Tele-phosphohistidine intermediate" evidence="1">
    <location>
        <position position="10"/>
    </location>
</feature>
<evidence type="ECO:0000256" key="1">
    <source>
        <dbReference type="PIRSR" id="PIRSR613078-1"/>
    </source>
</evidence>
<dbReference type="PANTHER" id="PTHR48100">
    <property type="entry name" value="BROAD-SPECIFICITY PHOSPHATASE YOR283W-RELATED"/>
    <property type="match status" value="1"/>
</dbReference>
<gene>
    <name evidence="3" type="primary">gpmA_1</name>
    <name evidence="3" type="ORF">NCTC12742_00997</name>
</gene>
<protein>
    <submittedName>
        <fullName evidence="3">Phosphoglyceromutase</fullName>
        <ecNumber evidence="3">5.4.2.1</ecNumber>
    </submittedName>
</protein>
<feature type="active site" description="Proton donor/acceptor" evidence="1">
    <location>
        <position position="88"/>
    </location>
</feature>
<feature type="binding site" evidence="2">
    <location>
        <begin position="9"/>
        <end position="16"/>
    </location>
    <ligand>
        <name>substrate</name>
    </ligand>
</feature>
<dbReference type="EMBL" id="LR134533">
    <property type="protein sequence ID" value="VEJ51046.1"/>
    <property type="molecule type" value="Genomic_DNA"/>
</dbReference>
<dbReference type="Gene3D" id="3.40.50.1240">
    <property type="entry name" value="Phosphoglycerate mutase-like"/>
    <property type="match status" value="1"/>
</dbReference>
<name>A0A3S5AA79_9NEIS</name>
<dbReference type="GO" id="GO:0016853">
    <property type="term" value="F:isomerase activity"/>
    <property type="evidence" value="ECO:0007669"/>
    <property type="project" value="UniProtKB-KW"/>
</dbReference>
<dbReference type="RefSeq" id="WP_004283257.1">
    <property type="nucleotide sequence ID" value="NZ_CAUJRG010000007.1"/>
</dbReference>
<keyword evidence="3" id="KW-0413">Isomerase</keyword>
<dbReference type="STRING" id="28091.SAMEA3174300_01621"/>
<dbReference type="CDD" id="cd07067">
    <property type="entry name" value="HP_PGM_like"/>
    <property type="match status" value="1"/>
</dbReference>
<keyword evidence="4" id="KW-1185">Reference proteome</keyword>
<dbReference type="InterPro" id="IPR013078">
    <property type="entry name" value="His_Pase_superF_clade-1"/>
</dbReference>
<dbReference type="AlphaFoldDB" id="A0A3S5AA79"/>